<dbReference type="Proteomes" id="UP000709295">
    <property type="component" value="Unassembled WGS sequence"/>
</dbReference>
<reference evidence="1" key="1">
    <citation type="submission" date="2021-01" db="EMBL/GenBank/DDBJ databases">
        <title>Phytophthora aleatoria, a newly-described species from Pinus radiata is distinct from Phytophthora cactorum isolates based on comparative genomics.</title>
        <authorList>
            <person name="Mcdougal R."/>
            <person name="Panda P."/>
            <person name="Williams N."/>
            <person name="Studholme D.J."/>
        </authorList>
    </citation>
    <scope>NUCLEOTIDE SEQUENCE</scope>
    <source>
        <strain evidence="1">NZFS 4037</strain>
    </source>
</reference>
<dbReference type="EMBL" id="JAENGY010001552">
    <property type="protein sequence ID" value="KAG6948489.1"/>
    <property type="molecule type" value="Genomic_DNA"/>
</dbReference>
<dbReference type="AlphaFoldDB" id="A0A8J5MD55"/>
<name>A0A8J5MD55_9STRA</name>
<protein>
    <submittedName>
        <fullName evidence="1">Uncharacterized protein</fullName>
    </submittedName>
</protein>
<sequence length="95" mass="10360">MSFCGTVKEVCIALLKLTRCAIRCSTRSSIYVEKSDGQRMLATTIGSAKSTTRKSVFENTQRTGYTLSTRMSNTPCYIERAVDAAIVCGSSGHDH</sequence>
<organism evidence="1 2">
    <name type="scientific">Phytophthora aleatoria</name>
    <dbReference type="NCBI Taxonomy" id="2496075"/>
    <lineage>
        <taxon>Eukaryota</taxon>
        <taxon>Sar</taxon>
        <taxon>Stramenopiles</taxon>
        <taxon>Oomycota</taxon>
        <taxon>Peronosporomycetes</taxon>
        <taxon>Peronosporales</taxon>
        <taxon>Peronosporaceae</taxon>
        <taxon>Phytophthora</taxon>
    </lineage>
</organism>
<comment type="caution">
    <text evidence="1">The sequence shown here is derived from an EMBL/GenBank/DDBJ whole genome shotgun (WGS) entry which is preliminary data.</text>
</comment>
<evidence type="ECO:0000313" key="1">
    <source>
        <dbReference type="EMBL" id="KAG6948489.1"/>
    </source>
</evidence>
<keyword evidence="2" id="KW-1185">Reference proteome</keyword>
<proteinExistence type="predicted"/>
<evidence type="ECO:0000313" key="2">
    <source>
        <dbReference type="Proteomes" id="UP000709295"/>
    </source>
</evidence>
<gene>
    <name evidence="1" type="ORF">JG688_00015063</name>
</gene>
<accession>A0A8J5MD55</accession>